<comment type="caution">
    <text evidence="1">The sequence shown here is derived from an EMBL/GenBank/DDBJ whole genome shotgun (WGS) entry which is preliminary data.</text>
</comment>
<dbReference type="EMBL" id="QJJX01000014">
    <property type="protein sequence ID" value="PXX21979.1"/>
    <property type="molecule type" value="Genomic_DNA"/>
</dbReference>
<accession>A0A318HU92</accession>
<organism evidence="1 2">
    <name type="scientific">Hoylesella shahii DSM 15611 = JCM 12083</name>
    <dbReference type="NCBI Taxonomy" id="1122991"/>
    <lineage>
        <taxon>Bacteria</taxon>
        <taxon>Pseudomonadati</taxon>
        <taxon>Bacteroidota</taxon>
        <taxon>Bacteroidia</taxon>
        <taxon>Bacteroidales</taxon>
        <taxon>Prevotellaceae</taxon>
        <taxon>Hoylesella</taxon>
    </lineage>
</organism>
<dbReference type="Gene3D" id="2.60.40.1120">
    <property type="entry name" value="Carboxypeptidase-like, regulatory domain"/>
    <property type="match status" value="1"/>
</dbReference>
<dbReference type="Proteomes" id="UP000248314">
    <property type="component" value="Unassembled WGS sequence"/>
</dbReference>
<gene>
    <name evidence="1" type="ORF">EJ73_01375</name>
</gene>
<proteinExistence type="predicted"/>
<dbReference type="AlphaFoldDB" id="A0A318HU92"/>
<sequence length="889" mass="100456">MYKKAVFTRSTITQWVAQILASRMFFALFTLCFVTTLHAQNTLEGTVKTDSLSPNARCTIVIYDKDDKPWQSLACNEHGKYRAENVPSGQVRVEAKAIGHVSQSKKAFLFGTTLMQLDFELKSEAINLKGIEVKSSPILVNGDTTTYFVSRFSTGREKTLKEVVNNLPGVRYDEKENTLTVNGKRVSKVLVQGEDLYQGNVSTPMENLPAAGVEHFKVIDNYSEYNVFSGFQSSNQTVVDLSMNKSMHGRLRGQAEALGGLLNKANARGSGMRLGKRMMTNIIVAGNNTGEQTMKPTDIVNINGGYNEMLSTDDPMASIRKTFDDYAMMLDYRENIYRRNNGMASVNTVASPIKNLKILWNGIVGTDCYRIKSIDQYEYLGGLTYTDSTHEQQSKQHFLSNIKLKFSNQKNMELMLSNRSYLGKTNGNTDRMLQGLDIDELTKGKLATINNTLTWLYRHGKNVFSYHADLNFLINNHLYRFNTRNASPLFAPHLRSEMKINRLEFAGSAQYVRRFAHDYFVRLALRHKLQTFSTTIKGDSLGTNNPFIEKPLRFNDNGAELSLNKDQGKFRFGLGGVLHLFNIRSSQQLKLNVSPKIALAPLFNITYRASMMHYIELRLKSTYQPMSQNTLFDGPYISDFKRMNFSQIDNILAHTTELSAMQAYGNFLKGITLFNMIALSYNHNALTYDYSMLNPIISRAISRNASGGKALTASSMIEKKMISIPLNIRLYGVISLARSPFFYQGMAQTSNSSALNLNLRLKTFYKRGFNGELLAGAAWANSKSDMLNSRQNDYLLSAELAYIANKWQATASAGQHWRKVNGTNLGYTALRLAMEYDLNKHLRLRLVAQDMLNLKQRLMQERIVDNYFAGTRNIHYMPGNVMVGAMVTF</sequence>
<dbReference type="STRING" id="1122991.GCA_000613445_02083"/>
<dbReference type="SUPFAM" id="SSF56935">
    <property type="entry name" value="Porins"/>
    <property type="match status" value="1"/>
</dbReference>
<evidence type="ECO:0000313" key="1">
    <source>
        <dbReference type="EMBL" id="PXX21979.1"/>
    </source>
</evidence>
<reference evidence="1 2" key="1">
    <citation type="submission" date="2018-05" db="EMBL/GenBank/DDBJ databases">
        <title>Genomic Encyclopedia of Type Strains, Phase I: the one thousand microbial genomes (KMG-I) project.</title>
        <authorList>
            <person name="Kyrpides N."/>
        </authorList>
    </citation>
    <scope>NUCLEOTIDE SEQUENCE [LARGE SCALE GENOMIC DNA]</scope>
    <source>
        <strain evidence="1 2">DSM 15611</strain>
    </source>
</reference>
<name>A0A318HU92_9BACT</name>
<keyword evidence="2" id="KW-1185">Reference proteome</keyword>
<dbReference type="RefSeq" id="WP_244912923.1">
    <property type="nucleotide sequence ID" value="NZ_QJJX01000014.1"/>
</dbReference>
<protein>
    <submittedName>
        <fullName evidence="1">Uncharacterized protein</fullName>
    </submittedName>
</protein>
<evidence type="ECO:0000313" key="2">
    <source>
        <dbReference type="Proteomes" id="UP000248314"/>
    </source>
</evidence>